<dbReference type="Pfam" id="PF00520">
    <property type="entry name" value="Ion_trans"/>
    <property type="match status" value="1"/>
</dbReference>
<feature type="domain" description="C2 tensin-type" evidence="12">
    <location>
        <begin position="460"/>
        <end position="594"/>
    </location>
</feature>
<name>A0ABM3XKZ7_ERIEU</name>
<dbReference type="SMART" id="SM00404">
    <property type="entry name" value="PTPc_motif"/>
    <property type="match status" value="1"/>
</dbReference>
<evidence type="ECO:0000313" key="13">
    <source>
        <dbReference type="Proteomes" id="UP001652624"/>
    </source>
</evidence>
<comment type="subcellular location">
    <subcellularLocation>
        <location evidence="2">Cell projection</location>
    </subcellularLocation>
    <subcellularLocation>
        <location evidence="1">Membrane</location>
        <topology evidence="1">Multi-pass membrane protein</topology>
    </subcellularLocation>
</comment>
<dbReference type="Proteomes" id="UP001652624">
    <property type="component" value="Chromosome 7"/>
</dbReference>
<dbReference type="SUPFAM" id="SSF49562">
    <property type="entry name" value="C2 domain (Calcium/lipid-binding domain, CaLB)"/>
    <property type="match status" value="1"/>
</dbReference>
<accession>A0ABM3XKZ7</accession>
<reference evidence="14" key="1">
    <citation type="submission" date="2025-08" db="UniProtKB">
        <authorList>
            <consortium name="RefSeq"/>
        </authorList>
    </citation>
    <scope>IDENTIFICATION</scope>
</reference>
<organism evidence="13 14">
    <name type="scientific">Erinaceus europaeus</name>
    <name type="common">Western European hedgehog</name>
    <dbReference type="NCBI Taxonomy" id="9365"/>
    <lineage>
        <taxon>Eukaryota</taxon>
        <taxon>Metazoa</taxon>
        <taxon>Chordata</taxon>
        <taxon>Craniata</taxon>
        <taxon>Vertebrata</taxon>
        <taxon>Euteleostomi</taxon>
        <taxon>Mammalia</taxon>
        <taxon>Eutheria</taxon>
        <taxon>Laurasiatheria</taxon>
        <taxon>Eulipotyphla</taxon>
        <taxon>Erinaceidae</taxon>
        <taxon>Erinaceinae</taxon>
        <taxon>Erinaceus</taxon>
    </lineage>
</organism>
<evidence type="ECO:0000256" key="1">
    <source>
        <dbReference type="ARBA" id="ARBA00004141"/>
    </source>
</evidence>
<sequence>MKQSRKKPLPLLVMHRKHNNRVMDSSVRSSNNHDNEGRVGDALPEMAVVPPFGNINNSSDQNEETSVTSKEFSIDSFDTNELKENYSEINSESFESRHVTYHGIPKESITQRLSKFEKEEYSPKLHRNKIKKYVNLLISSLVFRIFGILLIFLDVTLVIVDMFITDPSRYIPVEYRSVCFSIALFFLLDLILRVYVDGIMHYFSDALNSLDAIIVIVALGVDTVYLFYDFKFLKDLPRLAVLFRPLRLIMLIRIFHLAYQKRQLEMVTRRIVSGNKRRYRKDGFDLDLTYVTERIIAMSFPSSGKESFYRNPMTEVVRFLDIKHQDHYLVYNLCSERAYDPKYFHFRVHRIKIEDHNVPTLSEMIDFCKEVDRWLTQDEENIVVVHCKGGKGRTGTMICAYLIASEIFFTAEDSLYYFGERRTDKTTSSKYQGVETPSQHRYVGYFADLKNMYSLNLPPRKLLFLRKIVIYSIHGVGNGNGTDLNLQIAMQQKTFYLYSSLKNFRLFHDVEADQIVIKPVNCPLLYDDVKVQFYSTSDLPKFYNNCPFFFWFHTSFVRNSRLYLPRNQLDNPHRPKTWKIYREKFAVELHFDEVNDDLL</sequence>
<evidence type="ECO:0000313" key="14">
    <source>
        <dbReference type="RefSeq" id="XP_060049499.1"/>
    </source>
</evidence>
<dbReference type="InterPro" id="IPR029021">
    <property type="entry name" value="Prot-tyrosine_phosphatase-like"/>
</dbReference>
<evidence type="ECO:0000256" key="3">
    <source>
        <dbReference type="ARBA" id="ARBA00007881"/>
    </source>
</evidence>
<dbReference type="CDD" id="cd14510">
    <property type="entry name" value="PTP_VSP_TPTE"/>
    <property type="match status" value="1"/>
</dbReference>
<dbReference type="PANTHER" id="PTHR12305">
    <property type="entry name" value="PHOSPHATASE WITH HOMOLOGY TO TENSIN"/>
    <property type="match status" value="1"/>
</dbReference>
<dbReference type="Pfam" id="PF10409">
    <property type="entry name" value="PTEN_C2"/>
    <property type="match status" value="1"/>
</dbReference>
<keyword evidence="13" id="KW-1185">Reference proteome</keyword>
<feature type="transmembrane region" description="Helical" evidence="9">
    <location>
        <begin position="175"/>
        <end position="196"/>
    </location>
</feature>
<evidence type="ECO:0000256" key="9">
    <source>
        <dbReference type="SAM" id="Phobius"/>
    </source>
</evidence>
<dbReference type="SUPFAM" id="SSF52799">
    <property type="entry name" value="(Phosphotyrosine protein) phosphatases II"/>
    <property type="match status" value="1"/>
</dbReference>
<proteinExistence type="inferred from homology"/>
<feature type="transmembrane region" description="Helical" evidence="9">
    <location>
        <begin position="133"/>
        <end position="155"/>
    </location>
</feature>
<dbReference type="InterPro" id="IPR014020">
    <property type="entry name" value="Tensin_C2-dom"/>
</dbReference>
<feature type="domain" description="Phosphatase tensin-type" evidence="11">
    <location>
        <begin position="277"/>
        <end position="453"/>
    </location>
</feature>
<keyword evidence="6 9" id="KW-1133">Transmembrane helix</keyword>
<dbReference type="InterPro" id="IPR045102">
    <property type="entry name" value="PTP_VSP_TPTE"/>
</dbReference>
<dbReference type="Gene3D" id="3.90.190.10">
    <property type="entry name" value="Protein tyrosine phosphatase superfamily"/>
    <property type="match status" value="1"/>
</dbReference>
<dbReference type="SMART" id="SM01301">
    <property type="entry name" value="PTPlike_phytase"/>
    <property type="match status" value="1"/>
</dbReference>
<dbReference type="InterPro" id="IPR005821">
    <property type="entry name" value="Ion_trans_dom"/>
</dbReference>
<dbReference type="Pfam" id="PF22785">
    <property type="entry name" value="Tc-R-P"/>
    <property type="match status" value="1"/>
</dbReference>
<dbReference type="InterPro" id="IPR029023">
    <property type="entry name" value="Tensin_phosphatase"/>
</dbReference>
<evidence type="ECO:0000259" key="12">
    <source>
        <dbReference type="PROSITE" id="PS51182"/>
    </source>
</evidence>
<dbReference type="PROSITE" id="PS51182">
    <property type="entry name" value="C2_TENSIN"/>
    <property type="match status" value="1"/>
</dbReference>
<keyword evidence="8" id="KW-0966">Cell projection</keyword>
<evidence type="ECO:0000256" key="8">
    <source>
        <dbReference type="ARBA" id="ARBA00023273"/>
    </source>
</evidence>
<keyword evidence="4 9" id="KW-0812">Transmembrane</keyword>
<feature type="domain" description="Tyrosine specific protein phosphatases" evidence="10">
    <location>
        <begin position="362"/>
        <end position="422"/>
    </location>
</feature>
<evidence type="ECO:0000256" key="5">
    <source>
        <dbReference type="ARBA" id="ARBA00022801"/>
    </source>
</evidence>
<keyword evidence="7 9" id="KW-0472">Membrane</keyword>
<dbReference type="RefSeq" id="XP_060049499.1">
    <property type="nucleotide sequence ID" value="XM_060193516.1"/>
</dbReference>
<dbReference type="Gene3D" id="2.60.40.1110">
    <property type="match status" value="1"/>
</dbReference>
<dbReference type="PROSITE" id="PS51181">
    <property type="entry name" value="PPASE_TENSIN"/>
    <property type="match status" value="1"/>
</dbReference>
<dbReference type="PROSITE" id="PS00383">
    <property type="entry name" value="TYR_PHOSPHATASE_1"/>
    <property type="match status" value="1"/>
</dbReference>
<dbReference type="InterPro" id="IPR035892">
    <property type="entry name" value="C2_domain_sf"/>
</dbReference>
<dbReference type="InterPro" id="IPR000387">
    <property type="entry name" value="Tyr_Pase_dom"/>
</dbReference>
<feature type="transmembrane region" description="Helical" evidence="9">
    <location>
        <begin position="208"/>
        <end position="228"/>
    </location>
</feature>
<dbReference type="PANTHER" id="PTHR12305:SF60">
    <property type="entry name" value="PHOSPHATIDYLINOSITOL 3,4,5-TRISPHOSPHATE 3-PHOSPHATASE TPTE2-RELATED"/>
    <property type="match status" value="1"/>
</dbReference>
<evidence type="ECO:0000256" key="2">
    <source>
        <dbReference type="ARBA" id="ARBA00004316"/>
    </source>
</evidence>
<evidence type="ECO:0000259" key="10">
    <source>
        <dbReference type="PROSITE" id="PS50056"/>
    </source>
</evidence>
<comment type="similarity">
    <text evidence="3">Belongs to the PTEN phosphatase protein family.</text>
</comment>
<dbReference type="GeneID" id="103112195"/>
<evidence type="ECO:0000256" key="6">
    <source>
        <dbReference type="ARBA" id="ARBA00022989"/>
    </source>
</evidence>
<evidence type="ECO:0000256" key="4">
    <source>
        <dbReference type="ARBA" id="ARBA00022692"/>
    </source>
</evidence>
<gene>
    <name evidence="14" type="primary">LOC103112195</name>
</gene>
<dbReference type="InterPro" id="IPR003595">
    <property type="entry name" value="Tyr_Pase_cat"/>
</dbReference>
<dbReference type="InterPro" id="IPR016130">
    <property type="entry name" value="Tyr_Pase_AS"/>
</dbReference>
<dbReference type="Gene3D" id="1.20.120.350">
    <property type="entry name" value="Voltage-gated potassium channels. Chain C"/>
    <property type="match status" value="1"/>
</dbReference>
<dbReference type="PROSITE" id="PS50056">
    <property type="entry name" value="TYR_PHOSPHATASE_2"/>
    <property type="match status" value="1"/>
</dbReference>
<dbReference type="SMART" id="SM01326">
    <property type="entry name" value="PTEN_C2"/>
    <property type="match status" value="1"/>
</dbReference>
<evidence type="ECO:0000256" key="7">
    <source>
        <dbReference type="ARBA" id="ARBA00023136"/>
    </source>
</evidence>
<protein>
    <submittedName>
        <fullName evidence="14">Phosphatidylinositol 3,4,5-trisphosphate 3-phosphatase TPTE2-like</fullName>
    </submittedName>
</protein>
<evidence type="ECO:0000259" key="11">
    <source>
        <dbReference type="PROSITE" id="PS51181"/>
    </source>
</evidence>
<keyword evidence="5" id="KW-0378">Hydrolase</keyword>
<dbReference type="InterPro" id="IPR027359">
    <property type="entry name" value="Volt_channel_dom_sf"/>
</dbReference>
<dbReference type="InterPro" id="IPR051281">
    <property type="entry name" value="Dual-spec_lipid-protein_phosph"/>
</dbReference>